<dbReference type="PANTHER" id="PTHR47256:SF1">
    <property type="entry name" value="ZN(II)2CYS6 TRANSCRIPTION FACTOR (EUROFUNG)"/>
    <property type="match status" value="1"/>
</dbReference>
<dbReference type="InterPro" id="IPR036864">
    <property type="entry name" value="Zn2-C6_fun-type_DNA-bd_sf"/>
</dbReference>
<dbReference type="InterPro" id="IPR001138">
    <property type="entry name" value="Zn2Cys6_DnaBD"/>
</dbReference>
<dbReference type="OrthoDB" id="10261408at2759"/>
<reference evidence="4 5" key="1">
    <citation type="journal article" date="2014" name="BMC Genomics">
        <title>Genome sequencing of four Aureobasidium pullulans varieties: biotechnological potential, stress tolerance, and description of new species.</title>
        <authorList>
            <person name="Gostin Ar C."/>
            <person name="Ohm R.A."/>
            <person name="Kogej T."/>
            <person name="Sonjak S."/>
            <person name="Turk M."/>
            <person name="Zajc J."/>
            <person name="Zalar P."/>
            <person name="Grube M."/>
            <person name="Sun H."/>
            <person name="Han J."/>
            <person name="Sharma A."/>
            <person name="Chiniquy J."/>
            <person name="Ngan C.Y."/>
            <person name="Lipzen A."/>
            <person name="Barry K."/>
            <person name="Grigoriev I.V."/>
            <person name="Gunde-Cimerman N."/>
        </authorList>
    </citation>
    <scope>NUCLEOTIDE SEQUENCE [LARGE SCALE GENOMIC DNA]</scope>
    <source>
        <strain evidence="4 5">EXF-150</strain>
    </source>
</reference>
<dbReference type="Gene3D" id="4.10.240.10">
    <property type="entry name" value="Zn(2)-C6 fungal-type DNA-binding domain"/>
    <property type="match status" value="1"/>
</dbReference>
<dbReference type="CDD" id="cd00067">
    <property type="entry name" value="GAL4"/>
    <property type="match status" value="1"/>
</dbReference>
<dbReference type="PROSITE" id="PS00463">
    <property type="entry name" value="ZN2_CY6_FUNGAL_1"/>
    <property type="match status" value="1"/>
</dbReference>
<dbReference type="SUPFAM" id="SSF57701">
    <property type="entry name" value="Zn2/Cys6 DNA-binding domain"/>
    <property type="match status" value="1"/>
</dbReference>
<feature type="region of interest" description="Disordered" evidence="2">
    <location>
        <begin position="1"/>
        <end position="25"/>
    </location>
</feature>
<name>A0A074XWV1_AURPU</name>
<dbReference type="GO" id="GO:0008270">
    <property type="term" value="F:zinc ion binding"/>
    <property type="evidence" value="ECO:0007669"/>
    <property type="project" value="InterPro"/>
</dbReference>
<accession>A0A074XWV1</accession>
<dbReference type="HOGENOM" id="CLU_515768_0_0_1"/>
<dbReference type="Pfam" id="PF00172">
    <property type="entry name" value="Zn_clus"/>
    <property type="match status" value="1"/>
</dbReference>
<evidence type="ECO:0000259" key="3">
    <source>
        <dbReference type="PROSITE" id="PS50048"/>
    </source>
</evidence>
<keyword evidence="1" id="KW-0539">Nucleus</keyword>
<organism evidence="4 5">
    <name type="scientific">Aureobasidium pullulans EXF-150</name>
    <dbReference type="NCBI Taxonomy" id="1043002"/>
    <lineage>
        <taxon>Eukaryota</taxon>
        <taxon>Fungi</taxon>
        <taxon>Dikarya</taxon>
        <taxon>Ascomycota</taxon>
        <taxon>Pezizomycotina</taxon>
        <taxon>Dothideomycetes</taxon>
        <taxon>Dothideomycetidae</taxon>
        <taxon>Dothideales</taxon>
        <taxon>Saccotheciaceae</taxon>
        <taxon>Aureobasidium</taxon>
    </lineage>
</organism>
<evidence type="ECO:0000256" key="2">
    <source>
        <dbReference type="SAM" id="MobiDB-lite"/>
    </source>
</evidence>
<dbReference type="GO" id="GO:0000981">
    <property type="term" value="F:DNA-binding transcription factor activity, RNA polymerase II-specific"/>
    <property type="evidence" value="ECO:0007669"/>
    <property type="project" value="InterPro"/>
</dbReference>
<gene>
    <name evidence="4" type="ORF">M438DRAFT_404040</name>
</gene>
<sequence length="528" mass="59354">MSRKLRSSLPSIANPVPDLSEQDDHRLEGGKKRRLMSKVAACNACRKRKSRCDGVRPCCGACNQQTRKCIYDVEPGVSRHKSIRHRLDVLETKHKFLQDVVHKIRDGTPEQVDLLLRRLKAGDVDGIEPMGITPMQMPDSPPDSLIVPDQDGDRCVCLGSDTGERHPLVDDTSHGCCSILPPRHVFDTAVAGYLDSVDVLFHAYTSEQVRHLLNIVFSSDQLVQPVQPSSALTQLCSIAAVGSLWIFSTTDLFVEINWLACHQMLRDFQFTTDMHWRDAIQLEMAKITTIKADVRSTLHNTKNFQPQIFAEARYQLQGWCRDLPESMCLHSLLDNDLLATEDRSRTLFTHLTYLSGLMLLPQYLAREWITKNFSTADLSSVEAVRGLNAGFSAAEQSARMLSLLRPQQDIIMKRWFCTQQLLRSSPHIQNKTTFKPAWESLKCLQLCASKDHAAKVLYSRLQPHIAVIQAERLRISTLPRQLPVGDGHLFAIPSGDSALYRTAHALLDLVAQPFPIITGDGGYSVRDE</sequence>
<dbReference type="PROSITE" id="PS50048">
    <property type="entry name" value="ZN2_CY6_FUNGAL_2"/>
    <property type="match status" value="1"/>
</dbReference>
<dbReference type="Proteomes" id="UP000030706">
    <property type="component" value="Unassembled WGS sequence"/>
</dbReference>
<dbReference type="PANTHER" id="PTHR47256">
    <property type="entry name" value="ZN(II)2CYS6 TRANSCRIPTION FACTOR (EUROFUNG)-RELATED"/>
    <property type="match status" value="1"/>
</dbReference>
<evidence type="ECO:0000313" key="5">
    <source>
        <dbReference type="Proteomes" id="UP000030706"/>
    </source>
</evidence>
<evidence type="ECO:0000256" key="1">
    <source>
        <dbReference type="ARBA" id="ARBA00023242"/>
    </source>
</evidence>
<dbReference type="EMBL" id="KL584978">
    <property type="protein sequence ID" value="KEQ86422.1"/>
    <property type="molecule type" value="Genomic_DNA"/>
</dbReference>
<dbReference type="RefSeq" id="XP_029762609.1">
    <property type="nucleotide sequence ID" value="XM_029909699.1"/>
</dbReference>
<dbReference type="GeneID" id="40752005"/>
<feature type="domain" description="Zn(2)-C6 fungal-type" evidence="3">
    <location>
        <begin position="41"/>
        <end position="71"/>
    </location>
</feature>
<evidence type="ECO:0000313" key="4">
    <source>
        <dbReference type="EMBL" id="KEQ86422.1"/>
    </source>
</evidence>
<proteinExistence type="predicted"/>
<dbReference type="AlphaFoldDB" id="A0A074XWV1"/>
<keyword evidence="5" id="KW-1185">Reference proteome</keyword>
<dbReference type="SMART" id="SM00066">
    <property type="entry name" value="GAL4"/>
    <property type="match status" value="1"/>
</dbReference>
<protein>
    <recommendedName>
        <fullName evidence="3">Zn(2)-C6 fungal-type domain-containing protein</fullName>
    </recommendedName>
</protein>
<dbReference type="InterPro" id="IPR053187">
    <property type="entry name" value="Notoamide_regulator"/>
</dbReference>